<dbReference type="InterPro" id="IPR009057">
    <property type="entry name" value="Homeodomain-like_sf"/>
</dbReference>
<feature type="domain" description="HTH araC/xylS-type" evidence="4">
    <location>
        <begin position="47"/>
        <end position="145"/>
    </location>
</feature>
<reference evidence="5 6" key="1">
    <citation type="submission" date="2021-10" db="EMBL/GenBank/DDBJ databases">
        <title>Anaerobic single-cell dispensing facilitates the cultivation of human gut bacteria.</title>
        <authorList>
            <person name="Afrizal A."/>
        </authorList>
    </citation>
    <scope>NUCLEOTIDE SEQUENCE [LARGE SCALE GENOMIC DNA]</scope>
    <source>
        <strain evidence="5 6">CLA-AA-H244</strain>
    </source>
</reference>
<evidence type="ECO:0000259" key="4">
    <source>
        <dbReference type="PROSITE" id="PS01124"/>
    </source>
</evidence>
<dbReference type="PROSITE" id="PS01124">
    <property type="entry name" value="HTH_ARAC_FAMILY_2"/>
    <property type="match status" value="1"/>
</dbReference>
<evidence type="ECO:0000313" key="5">
    <source>
        <dbReference type="EMBL" id="MCC2168253.1"/>
    </source>
</evidence>
<organism evidence="5 6">
    <name type="scientific">Gallintestinimicrobium propionicum</name>
    <dbReference type="NCBI Taxonomy" id="2981770"/>
    <lineage>
        <taxon>Bacteria</taxon>
        <taxon>Bacillati</taxon>
        <taxon>Bacillota</taxon>
        <taxon>Clostridia</taxon>
        <taxon>Lachnospirales</taxon>
        <taxon>Lachnospiraceae</taxon>
        <taxon>Gallintestinimicrobium</taxon>
    </lineage>
</organism>
<dbReference type="InterPro" id="IPR020449">
    <property type="entry name" value="Tscrpt_reg_AraC-type_HTH"/>
</dbReference>
<name>A0AAE3AUW5_9FIRM</name>
<evidence type="ECO:0000256" key="1">
    <source>
        <dbReference type="ARBA" id="ARBA00023015"/>
    </source>
</evidence>
<sequence>MYAQQMILLNLELFLLTLRREREEKADDSKRFELTEETAHLKSSRLIQVVHYMQEHVQEQIDMNTLCDVFYMSRSTLQHLFHKEFGCGPMEYFSRMKIRRAREMMREENCNITEIAARLSYGSVQYFSRQFKKEMGMSPMEYLSSVKGITQALR</sequence>
<accession>A0AAE3AUW5</accession>
<dbReference type="AlphaFoldDB" id="A0AAE3AUW5"/>
<gene>
    <name evidence="5" type="ORF">LKD45_11240</name>
</gene>
<dbReference type="SMART" id="SM00342">
    <property type="entry name" value="HTH_ARAC"/>
    <property type="match status" value="1"/>
</dbReference>
<keyword evidence="1" id="KW-0805">Transcription regulation</keyword>
<dbReference type="PRINTS" id="PR00032">
    <property type="entry name" value="HTHARAC"/>
</dbReference>
<comment type="caution">
    <text evidence="5">The sequence shown here is derived from an EMBL/GenBank/DDBJ whole genome shotgun (WGS) entry which is preliminary data.</text>
</comment>
<dbReference type="PANTHER" id="PTHR43280:SF28">
    <property type="entry name" value="HTH-TYPE TRANSCRIPTIONAL ACTIVATOR RHAS"/>
    <property type="match status" value="1"/>
</dbReference>
<dbReference type="SUPFAM" id="SSF46689">
    <property type="entry name" value="Homeodomain-like"/>
    <property type="match status" value="2"/>
</dbReference>
<dbReference type="Proteomes" id="UP001199355">
    <property type="component" value="Unassembled WGS sequence"/>
</dbReference>
<dbReference type="InterPro" id="IPR018060">
    <property type="entry name" value="HTH_AraC"/>
</dbReference>
<dbReference type="RefSeq" id="WP_021915634.1">
    <property type="nucleotide sequence ID" value="NZ_JAJEQF010000031.1"/>
</dbReference>
<dbReference type="GO" id="GO:0043565">
    <property type="term" value="F:sequence-specific DNA binding"/>
    <property type="evidence" value="ECO:0007669"/>
    <property type="project" value="InterPro"/>
</dbReference>
<dbReference type="Gene3D" id="1.10.10.60">
    <property type="entry name" value="Homeodomain-like"/>
    <property type="match status" value="1"/>
</dbReference>
<evidence type="ECO:0000313" key="6">
    <source>
        <dbReference type="Proteomes" id="UP001199355"/>
    </source>
</evidence>
<dbReference type="Pfam" id="PF12833">
    <property type="entry name" value="HTH_18"/>
    <property type="match status" value="1"/>
</dbReference>
<keyword evidence="2" id="KW-0238">DNA-binding</keyword>
<dbReference type="GO" id="GO:0003700">
    <property type="term" value="F:DNA-binding transcription factor activity"/>
    <property type="evidence" value="ECO:0007669"/>
    <property type="project" value="InterPro"/>
</dbReference>
<proteinExistence type="predicted"/>
<protein>
    <submittedName>
        <fullName evidence="5">AraC family transcriptional regulator</fullName>
    </submittedName>
</protein>
<dbReference type="PANTHER" id="PTHR43280">
    <property type="entry name" value="ARAC-FAMILY TRANSCRIPTIONAL REGULATOR"/>
    <property type="match status" value="1"/>
</dbReference>
<evidence type="ECO:0000256" key="2">
    <source>
        <dbReference type="ARBA" id="ARBA00023125"/>
    </source>
</evidence>
<keyword evidence="3" id="KW-0804">Transcription</keyword>
<keyword evidence="6" id="KW-1185">Reference proteome</keyword>
<dbReference type="EMBL" id="JAJEQF010000031">
    <property type="protein sequence ID" value="MCC2168253.1"/>
    <property type="molecule type" value="Genomic_DNA"/>
</dbReference>
<evidence type="ECO:0000256" key="3">
    <source>
        <dbReference type="ARBA" id="ARBA00023163"/>
    </source>
</evidence>